<dbReference type="AlphaFoldDB" id="A0A1A6H2T0"/>
<dbReference type="Proteomes" id="UP000092124">
    <property type="component" value="Unassembled WGS sequence"/>
</dbReference>
<protein>
    <submittedName>
        <fullName evidence="2">Uncharacterized protein</fullName>
    </submittedName>
</protein>
<feature type="non-terminal residue" evidence="2">
    <location>
        <position position="1"/>
    </location>
</feature>
<accession>A0A1A6H2T0</accession>
<name>A0A1A6H2T0_NEOLE</name>
<sequence length="101" mass="10914">AEGGVTSRREGGRAGPASRPPPDRLFAPLFIAPPPFIATRPHAVKRPFLIGHKTPHASLAATTTATCSTVGLPHWPAASIHLTPRFLFPLAFQSQARLYRR</sequence>
<evidence type="ECO:0000256" key="1">
    <source>
        <dbReference type="SAM" id="MobiDB-lite"/>
    </source>
</evidence>
<reference evidence="2 3" key="1">
    <citation type="submission" date="2016-06" db="EMBL/GenBank/DDBJ databases">
        <title>The Draft Genome Sequence and Annotation of the Desert Woodrat Neotoma lepida.</title>
        <authorList>
            <person name="Campbell M."/>
            <person name="Oakeson K.F."/>
            <person name="Yandell M."/>
            <person name="Halpert J.R."/>
            <person name="Dearing D."/>
        </authorList>
    </citation>
    <scope>NUCLEOTIDE SEQUENCE [LARGE SCALE GENOMIC DNA]</scope>
    <source>
        <strain evidence="2">417</strain>
        <tissue evidence="2">Liver</tissue>
    </source>
</reference>
<organism evidence="2 3">
    <name type="scientific">Neotoma lepida</name>
    <name type="common">Desert woodrat</name>
    <dbReference type="NCBI Taxonomy" id="56216"/>
    <lineage>
        <taxon>Eukaryota</taxon>
        <taxon>Metazoa</taxon>
        <taxon>Chordata</taxon>
        <taxon>Craniata</taxon>
        <taxon>Vertebrata</taxon>
        <taxon>Euteleostomi</taxon>
        <taxon>Mammalia</taxon>
        <taxon>Eutheria</taxon>
        <taxon>Euarchontoglires</taxon>
        <taxon>Glires</taxon>
        <taxon>Rodentia</taxon>
        <taxon>Myomorpha</taxon>
        <taxon>Muroidea</taxon>
        <taxon>Cricetidae</taxon>
        <taxon>Neotominae</taxon>
        <taxon>Neotoma</taxon>
    </lineage>
</organism>
<keyword evidence="3" id="KW-1185">Reference proteome</keyword>
<comment type="caution">
    <text evidence="2">The sequence shown here is derived from an EMBL/GenBank/DDBJ whole genome shotgun (WGS) entry which is preliminary data.</text>
</comment>
<gene>
    <name evidence="2" type="ORF">A6R68_13311</name>
</gene>
<feature type="non-terminal residue" evidence="2">
    <location>
        <position position="101"/>
    </location>
</feature>
<evidence type="ECO:0000313" key="3">
    <source>
        <dbReference type="Proteomes" id="UP000092124"/>
    </source>
</evidence>
<evidence type="ECO:0000313" key="2">
    <source>
        <dbReference type="EMBL" id="OBS72115.1"/>
    </source>
</evidence>
<feature type="region of interest" description="Disordered" evidence="1">
    <location>
        <begin position="1"/>
        <end position="24"/>
    </location>
</feature>
<proteinExistence type="predicted"/>
<dbReference type="EMBL" id="LZPO01055190">
    <property type="protein sequence ID" value="OBS72115.1"/>
    <property type="molecule type" value="Genomic_DNA"/>
</dbReference>